<reference evidence="3 4" key="1">
    <citation type="submission" date="2019-09" db="EMBL/GenBank/DDBJ databases">
        <title>Acinetobacter sp. C16S1 isolated from saline soil.</title>
        <authorList>
            <person name="Xu L."/>
            <person name="Sun J.-Q."/>
        </authorList>
    </citation>
    <scope>NUCLEOTIDE SEQUENCE [LARGE SCALE GENOMIC DNA]</scope>
    <source>
        <strain evidence="3 4">C16S1</strain>
    </source>
</reference>
<dbReference type="EMBL" id="CP043909">
    <property type="protein sequence ID" value="QER38922.1"/>
    <property type="molecule type" value="Genomic_DNA"/>
</dbReference>
<dbReference type="InterPro" id="IPR029052">
    <property type="entry name" value="Metallo-depent_PP-like"/>
</dbReference>
<comment type="similarity">
    <text evidence="1">Belongs to the CapA family.</text>
</comment>
<dbReference type="AlphaFoldDB" id="A0A5P1US02"/>
<feature type="domain" description="Capsule synthesis protein CapA" evidence="2">
    <location>
        <begin position="206"/>
        <end position="460"/>
    </location>
</feature>
<organism evidence="3 4">
    <name type="scientific">Acinetobacter suaedae</name>
    <dbReference type="NCBI Taxonomy" id="2609668"/>
    <lineage>
        <taxon>Bacteria</taxon>
        <taxon>Pseudomonadati</taxon>
        <taxon>Pseudomonadota</taxon>
        <taxon>Gammaproteobacteria</taxon>
        <taxon>Moraxellales</taxon>
        <taxon>Moraxellaceae</taxon>
        <taxon>Acinetobacter</taxon>
    </lineage>
</organism>
<dbReference type="CDD" id="cd07381">
    <property type="entry name" value="MPP_CapA"/>
    <property type="match status" value="1"/>
</dbReference>
<evidence type="ECO:0000259" key="2">
    <source>
        <dbReference type="SMART" id="SM00854"/>
    </source>
</evidence>
<evidence type="ECO:0000256" key="1">
    <source>
        <dbReference type="ARBA" id="ARBA00005662"/>
    </source>
</evidence>
<dbReference type="InterPro" id="IPR019079">
    <property type="entry name" value="Capsule_synth_CapA"/>
</dbReference>
<accession>A0A5P1US02</accession>
<name>A0A5P1US02_9GAMM</name>
<proteinExistence type="inferred from homology"/>
<dbReference type="RefSeq" id="WP_150025307.1">
    <property type="nucleotide sequence ID" value="NZ_CP043909.1"/>
</dbReference>
<evidence type="ECO:0000313" key="4">
    <source>
        <dbReference type="Proteomes" id="UP000325177"/>
    </source>
</evidence>
<protein>
    <submittedName>
        <fullName evidence="3">CapA family protein</fullName>
    </submittedName>
</protein>
<gene>
    <name evidence="3" type="ORF">F2A31_04090</name>
</gene>
<dbReference type="SUPFAM" id="SSF56300">
    <property type="entry name" value="Metallo-dependent phosphatases"/>
    <property type="match status" value="1"/>
</dbReference>
<sequence>MFYIKLDSDLNITSKYNADDRLKNKYCYEISNIFEDEVSELIKGRKNYTTQIIFEHCIDFKCGIRGSGFYLSQYLYFLNSYVDKEVLSNILLKNMSKKTIQSIIEFYSTLPSKYFSLFRPLSNEVNGLILEPFTDLRDNSLIDYIVHLSVLEERVFLIRYFLNGRVKYMVVGGQFEDREYDSLIPYLFENEISDLNIQEIYVENPVINFAGDTYFGERYTEKRRIKGEEDGLMKYGYCHSFSDINNFFGKDEFNIVNFEASFNTSQYSPFIKQKGYLLFAEPMETIKELKSVGFDCICLANNHTLDFGENSLTNTLNIFKENGFYVMGAGENQKEANKIIEINYNDKKIAIFNGYWRNHHYTKYGFYSLSNRAGVNLLSGVLFHQINLYKKKNPNAIVFCFCHWGRDFEPVHKYQKYLARRLIKSGADVIVGHGSHCIQNIEVYHNKHILYGIGNCVFNSDGEYNEKNVLPYGLLIKLDIKDLTMKLYPIFINNLKNFWKPRYVFEDEFVELKNFFEEGKDINFEKDCLGNFFKIKVGT</sequence>
<dbReference type="Pfam" id="PF09587">
    <property type="entry name" value="PGA_cap"/>
    <property type="match status" value="1"/>
</dbReference>
<evidence type="ECO:0000313" key="3">
    <source>
        <dbReference type="EMBL" id="QER38922.1"/>
    </source>
</evidence>
<keyword evidence="4" id="KW-1185">Reference proteome</keyword>
<dbReference type="KEGG" id="asue:F2A31_04090"/>
<dbReference type="PANTHER" id="PTHR33393">
    <property type="entry name" value="POLYGLUTAMINE SYNTHESIS ACCESSORY PROTEIN RV0574C-RELATED"/>
    <property type="match status" value="1"/>
</dbReference>
<dbReference type="Proteomes" id="UP000325177">
    <property type="component" value="Chromosome"/>
</dbReference>
<dbReference type="SMART" id="SM00854">
    <property type="entry name" value="PGA_cap"/>
    <property type="match status" value="1"/>
</dbReference>
<dbReference type="InterPro" id="IPR052169">
    <property type="entry name" value="CW_Biosynth-Accessory"/>
</dbReference>
<dbReference type="PANTHER" id="PTHR33393:SF11">
    <property type="entry name" value="POLYGLUTAMINE SYNTHESIS ACCESSORY PROTEIN RV0574C-RELATED"/>
    <property type="match status" value="1"/>
</dbReference>
<dbReference type="Gene3D" id="3.60.21.10">
    <property type="match status" value="1"/>
</dbReference>